<dbReference type="NCBIfam" id="NF006040">
    <property type="entry name" value="PRK08183.1"/>
    <property type="match status" value="1"/>
</dbReference>
<protein>
    <submittedName>
        <fullName evidence="2">NADH dehydrogenase</fullName>
    </submittedName>
</protein>
<comment type="caution">
    <text evidence="2">The sequence shown here is derived from an EMBL/GenBank/DDBJ whole genome shotgun (WGS) entry which is preliminary data.</text>
</comment>
<name>A0A176ZI63_9BRAD</name>
<dbReference type="Proteomes" id="UP000077173">
    <property type="component" value="Unassembled WGS sequence"/>
</dbReference>
<organism evidence="2 3">
    <name type="scientific">Bradyrhizobium neotropicale</name>
    <dbReference type="NCBI Taxonomy" id="1497615"/>
    <lineage>
        <taxon>Bacteria</taxon>
        <taxon>Pseudomonadati</taxon>
        <taxon>Pseudomonadota</taxon>
        <taxon>Alphaproteobacteria</taxon>
        <taxon>Hyphomicrobiales</taxon>
        <taxon>Nitrobacteraceae</taxon>
        <taxon>Bradyrhizobium</taxon>
    </lineage>
</organism>
<dbReference type="PANTHER" id="PTHR12910">
    <property type="entry name" value="NADH-UBIQUINONE OXIDOREDUCTASE SUBUNIT B17.2"/>
    <property type="match status" value="1"/>
</dbReference>
<dbReference type="AlphaFoldDB" id="A0A176ZI63"/>
<dbReference type="RefSeq" id="WP_063676220.1">
    <property type="nucleotide sequence ID" value="NZ_LSEF01000013.1"/>
</dbReference>
<proteinExistence type="predicted"/>
<reference evidence="2 3" key="1">
    <citation type="submission" date="2016-02" db="EMBL/GenBank/DDBJ databases">
        <title>Draft genome sequence of the strain BR 10247T Bradyrhizobium neotropicale isolated from nodules of Centrolobium paraense.</title>
        <authorList>
            <person name="Simoes-Araujo J.L."/>
            <person name="Barauna A.C."/>
            <person name="Silva K."/>
            <person name="Zilli J.E."/>
        </authorList>
    </citation>
    <scope>NUCLEOTIDE SEQUENCE [LARGE SCALE GENOMIC DNA]</scope>
    <source>
        <strain evidence="2 3">BR 10247</strain>
    </source>
</reference>
<gene>
    <name evidence="2" type="ORF">AXW67_01435</name>
</gene>
<feature type="region of interest" description="Disordered" evidence="1">
    <location>
        <begin position="96"/>
        <end position="135"/>
    </location>
</feature>
<dbReference type="PANTHER" id="PTHR12910:SF2">
    <property type="entry name" value="NADH DEHYDROGENASE [UBIQUINONE] 1 ALPHA SUBCOMPLEX SUBUNIT 12"/>
    <property type="match status" value="1"/>
</dbReference>
<dbReference type="InterPro" id="IPR007763">
    <property type="entry name" value="NDUFA12"/>
</dbReference>
<dbReference type="GO" id="GO:0045271">
    <property type="term" value="C:respiratory chain complex I"/>
    <property type="evidence" value="ECO:0007669"/>
    <property type="project" value="InterPro"/>
</dbReference>
<evidence type="ECO:0000313" key="3">
    <source>
        <dbReference type="Proteomes" id="UP000077173"/>
    </source>
</evidence>
<keyword evidence="3" id="KW-1185">Reference proteome</keyword>
<dbReference type="Pfam" id="PF05071">
    <property type="entry name" value="NDUFA12"/>
    <property type="match status" value="1"/>
</dbReference>
<dbReference type="EMBL" id="LSEF01000013">
    <property type="protein sequence ID" value="OAF19854.1"/>
    <property type="molecule type" value="Genomic_DNA"/>
</dbReference>
<sequence length="135" mass="15721">MKQFFLKLFTWWNGQTFGTQLWTWRFGELVGQDEQGNRYYRARGGAIDPTLGFERRWVIFNGYAEASRIPPAWHGWMHHVVDVPPTEINYQPREWEKPHQPNLTGTPRAYRPSGSTLASGKRPKATGDYQPWTPG</sequence>
<evidence type="ECO:0000256" key="1">
    <source>
        <dbReference type="SAM" id="MobiDB-lite"/>
    </source>
</evidence>
<dbReference type="GO" id="GO:0006979">
    <property type="term" value="P:response to oxidative stress"/>
    <property type="evidence" value="ECO:0007669"/>
    <property type="project" value="TreeGrafter"/>
</dbReference>
<accession>A0A176ZI63</accession>
<evidence type="ECO:0000313" key="2">
    <source>
        <dbReference type="EMBL" id="OAF19854.1"/>
    </source>
</evidence>